<dbReference type="PANTHER" id="PTHR30572">
    <property type="entry name" value="MEMBRANE COMPONENT OF TRANSPORTER-RELATED"/>
    <property type="match status" value="1"/>
</dbReference>
<evidence type="ECO:0000256" key="2">
    <source>
        <dbReference type="ARBA" id="ARBA00022475"/>
    </source>
</evidence>
<sequence length="452" mass="50416">MKSKDLISMALRNLNNRKLRTFLTVLGVVIGATSIIIMLSIGFGFQKINQQSYESMGDLTTLDMHSERFFYDESPSSSKKEKLLNDSAVSEVKKIEHVQAVMPMYKGNATLETGRFINGYVNIVAIPADAMGEFGFEIEEGRLLNSQDSTSGGVVVSNGVKRGFYNEKQPGIRAEDKIDLMKARIEIKDFQVQDFSSGGYYSSYNFDENFETKQYVEKLKVVGVLVDNPNDWENYNTVYMTLDYFKKFKRATETATNTKGKDLKTYSNIKVKVDDMKNVEEVQETIKSMGYEASNMYADILKESNKQIVVVQAVFGAIGAIAFIVAAIGITNTMIMSIYERTKEIGVMKVIGASIRDIKKLFLVESGFIGFFGGIAGIIFSLILSFLINHFFSGFMMGMVGPEAGFTPKLSYIPVWLIFVSLLFSTLVGVLSGYLPARRAMKLSALDAIRSK</sequence>
<proteinExistence type="inferred from homology"/>
<name>A0A437S4U7_9FIRM</name>
<feature type="domain" description="MacB-like periplasmic core" evidence="9">
    <location>
        <begin position="21"/>
        <end position="287"/>
    </location>
</feature>
<feature type="transmembrane region" description="Helical" evidence="7">
    <location>
        <begin position="368"/>
        <end position="392"/>
    </location>
</feature>
<dbReference type="GO" id="GO:0005886">
    <property type="term" value="C:plasma membrane"/>
    <property type="evidence" value="ECO:0007669"/>
    <property type="project" value="UniProtKB-SubCell"/>
</dbReference>
<protein>
    <submittedName>
        <fullName evidence="10">ABC transporter permease</fullName>
    </submittedName>
</protein>
<feature type="domain" description="ABC3 transporter permease C-terminal" evidence="8">
    <location>
        <begin position="317"/>
        <end position="444"/>
    </location>
</feature>
<keyword evidence="2" id="KW-1003">Cell membrane</keyword>
<evidence type="ECO:0000256" key="4">
    <source>
        <dbReference type="ARBA" id="ARBA00022989"/>
    </source>
</evidence>
<feature type="transmembrane region" description="Helical" evidence="7">
    <location>
        <begin position="412"/>
        <end position="435"/>
    </location>
</feature>
<dbReference type="GO" id="GO:0022857">
    <property type="term" value="F:transmembrane transporter activity"/>
    <property type="evidence" value="ECO:0007669"/>
    <property type="project" value="TreeGrafter"/>
</dbReference>
<dbReference type="InterPro" id="IPR025857">
    <property type="entry name" value="MacB_PCD"/>
</dbReference>
<organism evidence="10 11">
    <name type="scientific">Anaerosphaera multitolerans</name>
    <dbReference type="NCBI Taxonomy" id="2487351"/>
    <lineage>
        <taxon>Bacteria</taxon>
        <taxon>Bacillati</taxon>
        <taxon>Bacillota</taxon>
        <taxon>Tissierellia</taxon>
        <taxon>Tissierellales</taxon>
        <taxon>Peptoniphilaceae</taxon>
        <taxon>Anaerosphaera</taxon>
    </lineage>
</organism>
<keyword evidence="5 7" id="KW-0472">Membrane</keyword>
<dbReference type="InterPro" id="IPR003838">
    <property type="entry name" value="ABC3_permease_C"/>
</dbReference>
<dbReference type="AlphaFoldDB" id="A0A437S4U7"/>
<dbReference type="Proteomes" id="UP000288812">
    <property type="component" value="Unassembled WGS sequence"/>
</dbReference>
<gene>
    <name evidence="10" type="ORF">EF514_09685</name>
</gene>
<dbReference type="RefSeq" id="WP_127725242.1">
    <property type="nucleotide sequence ID" value="NZ_RLIH01000018.1"/>
</dbReference>
<reference evidence="10 11" key="1">
    <citation type="submission" date="2018-11" db="EMBL/GenBank/DDBJ databases">
        <title>Genome sequencing and assembly of Anaerosphaera sp. nov., GS7-6-2.</title>
        <authorList>
            <person name="Rettenmaier R."/>
            <person name="Liebl W."/>
            <person name="Zverlov V."/>
        </authorList>
    </citation>
    <scope>NUCLEOTIDE SEQUENCE [LARGE SCALE GENOMIC DNA]</scope>
    <source>
        <strain evidence="10 11">GS7-6-2</strain>
    </source>
</reference>
<keyword evidence="3 7" id="KW-0812">Transmembrane</keyword>
<evidence type="ECO:0000256" key="6">
    <source>
        <dbReference type="ARBA" id="ARBA00038076"/>
    </source>
</evidence>
<dbReference type="Pfam" id="PF12704">
    <property type="entry name" value="MacB_PCD"/>
    <property type="match status" value="1"/>
</dbReference>
<keyword evidence="11" id="KW-1185">Reference proteome</keyword>
<comment type="subcellular location">
    <subcellularLocation>
        <location evidence="1">Cell membrane</location>
        <topology evidence="1">Multi-pass membrane protein</topology>
    </subcellularLocation>
</comment>
<dbReference type="Pfam" id="PF02687">
    <property type="entry name" value="FtsX"/>
    <property type="match status" value="1"/>
</dbReference>
<evidence type="ECO:0000313" key="10">
    <source>
        <dbReference type="EMBL" id="RVU53977.1"/>
    </source>
</evidence>
<feature type="transmembrane region" description="Helical" evidence="7">
    <location>
        <begin position="21"/>
        <end position="45"/>
    </location>
</feature>
<evidence type="ECO:0000313" key="11">
    <source>
        <dbReference type="Proteomes" id="UP000288812"/>
    </source>
</evidence>
<dbReference type="PANTHER" id="PTHR30572:SF4">
    <property type="entry name" value="ABC TRANSPORTER PERMEASE YTRF"/>
    <property type="match status" value="1"/>
</dbReference>
<evidence type="ECO:0000256" key="7">
    <source>
        <dbReference type="SAM" id="Phobius"/>
    </source>
</evidence>
<evidence type="ECO:0000256" key="5">
    <source>
        <dbReference type="ARBA" id="ARBA00023136"/>
    </source>
</evidence>
<dbReference type="InterPro" id="IPR050250">
    <property type="entry name" value="Macrolide_Exporter_MacB"/>
</dbReference>
<feature type="transmembrane region" description="Helical" evidence="7">
    <location>
        <begin position="313"/>
        <end position="339"/>
    </location>
</feature>
<comment type="similarity">
    <text evidence="6">Belongs to the ABC-4 integral membrane protein family.</text>
</comment>
<evidence type="ECO:0000259" key="8">
    <source>
        <dbReference type="Pfam" id="PF02687"/>
    </source>
</evidence>
<comment type="caution">
    <text evidence="10">The sequence shown here is derived from an EMBL/GenBank/DDBJ whole genome shotgun (WGS) entry which is preliminary data.</text>
</comment>
<evidence type="ECO:0000259" key="9">
    <source>
        <dbReference type="Pfam" id="PF12704"/>
    </source>
</evidence>
<accession>A0A437S4U7</accession>
<dbReference type="EMBL" id="RLIH01000018">
    <property type="protein sequence ID" value="RVU53977.1"/>
    <property type="molecule type" value="Genomic_DNA"/>
</dbReference>
<evidence type="ECO:0000256" key="3">
    <source>
        <dbReference type="ARBA" id="ARBA00022692"/>
    </source>
</evidence>
<keyword evidence="4 7" id="KW-1133">Transmembrane helix</keyword>
<dbReference type="OrthoDB" id="9770099at2"/>
<evidence type="ECO:0000256" key="1">
    <source>
        <dbReference type="ARBA" id="ARBA00004651"/>
    </source>
</evidence>